<dbReference type="EMBL" id="JAUHPV010000005">
    <property type="protein sequence ID" value="MDN4473164.1"/>
    <property type="molecule type" value="Genomic_DNA"/>
</dbReference>
<feature type="domain" description="RapZ C-terminal" evidence="6">
    <location>
        <begin position="185"/>
        <end position="303"/>
    </location>
</feature>
<dbReference type="InterPro" id="IPR053931">
    <property type="entry name" value="RapZ_C"/>
</dbReference>
<dbReference type="Proteomes" id="UP001172738">
    <property type="component" value="Unassembled WGS sequence"/>
</dbReference>
<organism evidence="7 8">
    <name type="scientific">Demequina zhanjiangensis</name>
    <dbReference type="NCBI Taxonomy" id="3051659"/>
    <lineage>
        <taxon>Bacteria</taxon>
        <taxon>Bacillati</taxon>
        <taxon>Actinomycetota</taxon>
        <taxon>Actinomycetes</taxon>
        <taxon>Micrococcales</taxon>
        <taxon>Demequinaceae</taxon>
        <taxon>Demequina</taxon>
    </lineage>
</organism>
<dbReference type="InterPro" id="IPR027417">
    <property type="entry name" value="P-loop_NTPase"/>
</dbReference>
<dbReference type="PANTHER" id="PTHR30448">
    <property type="entry name" value="RNASE ADAPTER PROTEIN RAPZ"/>
    <property type="match status" value="1"/>
</dbReference>
<evidence type="ECO:0000256" key="1">
    <source>
        <dbReference type="ARBA" id="ARBA00022741"/>
    </source>
</evidence>
<evidence type="ECO:0000256" key="4">
    <source>
        <dbReference type="HAMAP-Rule" id="MF_00636"/>
    </source>
</evidence>
<evidence type="ECO:0000259" key="6">
    <source>
        <dbReference type="Pfam" id="PF22740"/>
    </source>
</evidence>
<evidence type="ECO:0000259" key="5">
    <source>
        <dbReference type="Pfam" id="PF03668"/>
    </source>
</evidence>
<dbReference type="PANTHER" id="PTHR30448:SF0">
    <property type="entry name" value="RNASE ADAPTER PROTEIN RAPZ"/>
    <property type="match status" value="1"/>
</dbReference>
<comment type="caution">
    <text evidence="7">The sequence shown here is derived from an EMBL/GenBank/DDBJ whole genome shotgun (WGS) entry which is preliminary data.</text>
</comment>
<dbReference type="InterPro" id="IPR005337">
    <property type="entry name" value="RapZ-like"/>
</dbReference>
<feature type="binding site" evidence="4">
    <location>
        <begin position="82"/>
        <end position="85"/>
    </location>
    <ligand>
        <name>GTP</name>
        <dbReference type="ChEBI" id="CHEBI:37565"/>
    </ligand>
</feature>
<dbReference type="Pfam" id="PF03668">
    <property type="entry name" value="RapZ-like_N"/>
    <property type="match status" value="1"/>
</dbReference>
<dbReference type="Pfam" id="PF22740">
    <property type="entry name" value="PapZ_C"/>
    <property type="match status" value="1"/>
</dbReference>
<accession>A0ABT8G391</accession>
<evidence type="ECO:0000313" key="8">
    <source>
        <dbReference type="Proteomes" id="UP001172738"/>
    </source>
</evidence>
<dbReference type="Gene3D" id="3.40.50.300">
    <property type="entry name" value="P-loop containing nucleotide triphosphate hydrolases"/>
    <property type="match status" value="1"/>
</dbReference>
<keyword evidence="8" id="KW-1185">Reference proteome</keyword>
<evidence type="ECO:0000256" key="2">
    <source>
        <dbReference type="ARBA" id="ARBA00022840"/>
    </source>
</evidence>
<protein>
    <submittedName>
        <fullName evidence="7">RNase adapter RapZ</fullName>
    </submittedName>
</protein>
<feature type="domain" description="RapZ-like N-terminal" evidence="5">
    <location>
        <begin position="27"/>
        <end position="178"/>
    </location>
</feature>
<proteinExistence type="inferred from homology"/>
<dbReference type="NCBIfam" id="NF003828">
    <property type="entry name" value="PRK05416.1"/>
    <property type="match status" value="1"/>
</dbReference>
<keyword evidence="3 4" id="KW-0342">GTP-binding</keyword>
<reference evidence="7" key="1">
    <citation type="submission" date="2023-06" db="EMBL/GenBank/DDBJ databases">
        <title>SYSU T00b26.</title>
        <authorList>
            <person name="Gao L."/>
            <person name="Fang B.-Z."/>
            <person name="Li W.-J."/>
        </authorList>
    </citation>
    <scope>NUCLEOTIDE SEQUENCE</scope>
    <source>
        <strain evidence="7">SYSU T00b26</strain>
    </source>
</reference>
<feature type="binding site" evidence="4">
    <location>
        <begin position="33"/>
        <end position="40"/>
    </location>
    <ligand>
        <name>ATP</name>
        <dbReference type="ChEBI" id="CHEBI:30616"/>
    </ligand>
</feature>
<sequence>MTDDPAPDTYPSGLPRPDLSGVNLDTQVLIVTGMSGAGRTRAAAVLSDLGWYVVDNLPPQMLGSLVAMVATDPTRRLATVVDVRGGGYFADLVAVVDDLESRGVDVQILFLEASDDTLVRRFEEARRPHPLQGDATILEGIARERSAVAAVRERADVVVDTTSLNVHQLRDVLTDTFAEEVPELHVNVLSFGFKNGAPVDADYVADVRFLSNPHWVPELRPLTGIDPAVRDHVLGSAGAHEFLDGYTSAIEVALQGYQAHDKHSVTIAVGCTGGRHRSVAMAEELSQRLRTKGFDVRTTHRDKDR</sequence>
<dbReference type="HAMAP" id="MF_00636">
    <property type="entry name" value="RapZ_like"/>
    <property type="match status" value="1"/>
</dbReference>
<dbReference type="PIRSF" id="PIRSF005052">
    <property type="entry name" value="P-loopkin"/>
    <property type="match status" value="1"/>
</dbReference>
<keyword evidence="2 4" id="KW-0067">ATP-binding</keyword>
<dbReference type="InterPro" id="IPR053930">
    <property type="entry name" value="RapZ-like_N"/>
</dbReference>
<dbReference type="SUPFAM" id="SSF52540">
    <property type="entry name" value="P-loop containing nucleoside triphosphate hydrolases"/>
    <property type="match status" value="1"/>
</dbReference>
<evidence type="ECO:0000256" key="3">
    <source>
        <dbReference type="ARBA" id="ARBA00023134"/>
    </source>
</evidence>
<evidence type="ECO:0000313" key="7">
    <source>
        <dbReference type="EMBL" id="MDN4473164.1"/>
    </source>
</evidence>
<keyword evidence="1 4" id="KW-0547">Nucleotide-binding</keyword>
<gene>
    <name evidence="7" type="primary">rapZ</name>
    <name evidence="7" type="ORF">QQX04_09205</name>
</gene>
<dbReference type="RefSeq" id="WP_301128425.1">
    <property type="nucleotide sequence ID" value="NZ_JAUHPV010000005.1"/>
</dbReference>
<name>A0ABT8G391_9MICO</name>